<organism evidence="1 2">
    <name type="scientific">Iris pallida</name>
    <name type="common">Sweet iris</name>
    <dbReference type="NCBI Taxonomy" id="29817"/>
    <lineage>
        <taxon>Eukaryota</taxon>
        <taxon>Viridiplantae</taxon>
        <taxon>Streptophyta</taxon>
        <taxon>Embryophyta</taxon>
        <taxon>Tracheophyta</taxon>
        <taxon>Spermatophyta</taxon>
        <taxon>Magnoliopsida</taxon>
        <taxon>Liliopsida</taxon>
        <taxon>Asparagales</taxon>
        <taxon>Iridaceae</taxon>
        <taxon>Iridoideae</taxon>
        <taxon>Irideae</taxon>
        <taxon>Iris</taxon>
    </lineage>
</organism>
<protein>
    <submittedName>
        <fullName evidence="1">Uncharacterized protein</fullName>
    </submittedName>
</protein>
<evidence type="ECO:0000313" key="2">
    <source>
        <dbReference type="Proteomes" id="UP001140949"/>
    </source>
</evidence>
<proteinExistence type="predicted"/>
<accession>A0AAX6DVR8</accession>
<reference evidence="1" key="1">
    <citation type="journal article" date="2023" name="GigaByte">
        <title>Genome assembly of the bearded iris, Iris pallida Lam.</title>
        <authorList>
            <person name="Bruccoleri R.E."/>
            <person name="Oakeley E.J."/>
            <person name="Faust A.M.E."/>
            <person name="Altorfer M."/>
            <person name="Dessus-Babus S."/>
            <person name="Burckhardt D."/>
            <person name="Oertli M."/>
            <person name="Naumann U."/>
            <person name="Petersen F."/>
            <person name="Wong J."/>
        </authorList>
    </citation>
    <scope>NUCLEOTIDE SEQUENCE</scope>
    <source>
        <strain evidence="1">GSM-AAB239-AS_SAM_17_03QT</strain>
    </source>
</reference>
<dbReference type="Proteomes" id="UP001140949">
    <property type="component" value="Unassembled WGS sequence"/>
</dbReference>
<dbReference type="EMBL" id="JANAVB010041651">
    <property type="protein sequence ID" value="KAJ6795844.1"/>
    <property type="molecule type" value="Genomic_DNA"/>
</dbReference>
<gene>
    <name evidence="1" type="ORF">M6B38_224555</name>
</gene>
<dbReference type="AlphaFoldDB" id="A0AAX6DVR8"/>
<reference evidence="1" key="2">
    <citation type="submission" date="2023-04" db="EMBL/GenBank/DDBJ databases">
        <authorList>
            <person name="Bruccoleri R.E."/>
            <person name="Oakeley E.J."/>
            <person name="Faust A.-M."/>
            <person name="Dessus-Babus S."/>
            <person name="Altorfer M."/>
            <person name="Burckhardt D."/>
            <person name="Oertli M."/>
            <person name="Naumann U."/>
            <person name="Petersen F."/>
            <person name="Wong J."/>
        </authorList>
    </citation>
    <scope>NUCLEOTIDE SEQUENCE</scope>
    <source>
        <strain evidence="1">GSM-AAB239-AS_SAM_17_03QT</strain>
        <tissue evidence="1">Leaf</tissue>
    </source>
</reference>
<keyword evidence="2" id="KW-1185">Reference proteome</keyword>
<name>A0AAX6DVR8_IRIPA</name>
<sequence>METCQKISHHTRRHTRQDTLPLYCVCSCISAGALAKAKTCALFIEMLLLDRHLLALPNSFPCIFCSY</sequence>
<comment type="caution">
    <text evidence="1">The sequence shown here is derived from an EMBL/GenBank/DDBJ whole genome shotgun (WGS) entry which is preliminary data.</text>
</comment>
<evidence type="ECO:0000313" key="1">
    <source>
        <dbReference type="EMBL" id="KAJ6795844.1"/>
    </source>
</evidence>